<comment type="similarity">
    <text evidence="2">Belongs to the YajC family.</text>
</comment>
<evidence type="ECO:0000256" key="1">
    <source>
        <dbReference type="ARBA" id="ARBA00004162"/>
    </source>
</evidence>
<dbReference type="AlphaFoldDB" id="A0A318RUU9"/>
<dbReference type="Proteomes" id="UP000247591">
    <property type="component" value="Unassembled WGS sequence"/>
</dbReference>
<keyword evidence="12" id="KW-1185">Reference proteome</keyword>
<evidence type="ECO:0000256" key="3">
    <source>
        <dbReference type="ARBA" id="ARBA00022448"/>
    </source>
</evidence>
<evidence type="ECO:0000313" key="12">
    <source>
        <dbReference type="Proteomes" id="UP000247591"/>
    </source>
</evidence>
<keyword evidence="8" id="KW-0811">Translocation</keyword>
<evidence type="ECO:0000256" key="5">
    <source>
        <dbReference type="ARBA" id="ARBA00022692"/>
    </source>
</evidence>
<dbReference type="PANTHER" id="PTHR33909">
    <property type="entry name" value="SEC TRANSLOCON ACCESSORY COMPLEX SUBUNIT YAJC"/>
    <property type="match status" value="1"/>
</dbReference>
<sequence length="141" mass="15376">MELIFPILLVFLVGIMFLSMRRQKKAVAEAKEMQENLQIGARIQTTSGMYGTIAGLADGTVDLEIADGVVTRWNRLAIREVVHADDLADSYPGVGLIDPDAFDTDGFENAGIHDDDADLDVRGDGDDHISLDKSRGEQDKA</sequence>
<comment type="caution">
    <text evidence="11">The sequence shown here is derived from an EMBL/GenBank/DDBJ whole genome shotgun (WGS) entry which is preliminary data.</text>
</comment>
<organism evidence="11 12">
    <name type="scientific">Williamsia limnetica</name>
    <dbReference type="NCBI Taxonomy" id="882452"/>
    <lineage>
        <taxon>Bacteria</taxon>
        <taxon>Bacillati</taxon>
        <taxon>Actinomycetota</taxon>
        <taxon>Actinomycetes</taxon>
        <taxon>Mycobacteriales</taxon>
        <taxon>Nocardiaceae</taxon>
        <taxon>Williamsia</taxon>
    </lineage>
</organism>
<dbReference type="EMBL" id="QJSP01000001">
    <property type="protein sequence ID" value="PYE21075.1"/>
    <property type="molecule type" value="Genomic_DNA"/>
</dbReference>
<evidence type="ECO:0000256" key="10">
    <source>
        <dbReference type="SAM" id="MobiDB-lite"/>
    </source>
</evidence>
<feature type="region of interest" description="Disordered" evidence="10">
    <location>
        <begin position="107"/>
        <end position="141"/>
    </location>
</feature>
<dbReference type="PANTHER" id="PTHR33909:SF1">
    <property type="entry name" value="SEC TRANSLOCON ACCESSORY COMPLEX SUBUNIT YAJC"/>
    <property type="match status" value="1"/>
</dbReference>
<proteinExistence type="inferred from homology"/>
<evidence type="ECO:0000256" key="4">
    <source>
        <dbReference type="ARBA" id="ARBA00022475"/>
    </source>
</evidence>
<reference evidence="11 12" key="1">
    <citation type="submission" date="2018-06" db="EMBL/GenBank/DDBJ databases">
        <title>Genomic Encyclopedia of Type Strains, Phase IV (KMG-IV): sequencing the most valuable type-strain genomes for metagenomic binning, comparative biology and taxonomic classification.</title>
        <authorList>
            <person name="Goeker M."/>
        </authorList>
    </citation>
    <scope>NUCLEOTIDE SEQUENCE [LARGE SCALE GENOMIC DNA]</scope>
    <source>
        <strain evidence="11 12">DSM 45521</strain>
    </source>
</reference>
<evidence type="ECO:0000256" key="9">
    <source>
        <dbReference type="ARBA" id="ARBA00023136"/>
    </source>
</evidence>
<dbReference type="InterPro" id="IPR003849">
    <property type="entry name" value="Preprotein_translocase_YajC"/>
</dbReference>
<evidence type="ECO:0000256" key="2">
    <source>
        <dbReference type="ARBA" id="ARBA00006742"/>
    </source>
</evidence>
<name>A0A318RUU9_WILLI</name>
<evidence type="ECO:0000256" key="8">
    <source>
        <dbReference type="ARBA" id="ARBA00023010"/>
    </source>
</evidence>
<keyword evidence="7" id="KW-1133">Transmembrane helix</keyword>
<protein>
    <submittedName>
        <fullName evidence="11">Preprotein translocase subunit YajC</fullName>
    </submittedName>
</protein>
<evidence type="ECO:0000313" key="11">
    <source>
        <dbReference type="EMBL" id="PYE21075.1"/>
    </source>
</evidence>
<accession>A0A318RUU9</accession>
<keyword evidence="5" id="KW-0812">Transmembrane</keyword>
<dbReference type="Pfam" id="PF02699">
    <property type="entry name" value="YajC"/>
    <property type="match status" value="1"/>
</dbReference>
<dbReference type="RefSeq" id="WP_245937660.1">
    <property type="nucleotide sequence ID" value="NZ_QJSP01000001.1"/>
</dbReference>
<gene>
    <name evidence="11" type="ORF">DFR67_101469</name>
</gene>
<keyword evidence="4" id="KW-1003">Cell membrane</keyword>
<dbReference type="GO" id="GO:0005886">
    <property type="term" value="C:plasma membrane"/>
    <property type="evidence" value="ECO:0007669"/>
    <property type="project" value="UniProtKB-SubCell"/>
</dbReference>
<dbReference type="GO" id="GO:0015031">
    <property type="term" value="P:protein transport"/>
    <property type="evidence" value="ECO:0007669"/>
    <property type="project" value="UniProtKB-KW"/>
</dbReference>
<evidence type="ECO:0000256" key="6">
    <source>
        <dbReference type="ARBA" id="ARBA00022927"/>
    </source>
</evidence>
<comment type="subcellular location">
    <subcellularLocation>
        <location evidence="1">Cell membrane</location>
        <topology evidence="1">Single-pass membrane protein</topology>
    </subcellularLocation>
</comment>
<dbReference type="SMART" id="SM01323">
    <property type="entry name" value="YajC"/>
    <property type="match status" value="1"/>
</dbReference>
<keyword evidence="9" id="KW-0472">Membrane</keyword>
<keyword evidence="3" id="KW-0813">Transport</keyword>
<dbReference type="NCBIfam" id="TIGR00739">
    <property type="entry name" value="yajC"/>
    <property type="match status" value="1"/>
</dbReference>
<feature type="compositionally biased region" description="Basic and acidic residues" evidence="10">
    <location>
        <begin position="111"/>
        <end position="141"/>
    </location>
</feature>
<keyword evidence="6" id="KW-0653">Protein transport</keyword>
<evidence type="ECO:0000256" key="7">
    <source>
        <dbReference type="ARBA" id="ARBA00022989"/>
    </source>
</evidence>